<dbReference type="GO" id="GO:0005856">
    <property type="term" value="C:cytoskeleton"/>
    <property type="evidence" value="ECO:0007669"/>
    <property type="project" value="InterPro"/>
</dbReference>
<dbReference type="PROSITE" id="PS50057">
    <property type="entry name" value="FERM_3"/>
    <property type="match status" value="1"/>
</dbReference>
<evidence type="ECO:0000259" key="10">
    <source>
        <dbReference type="PROSITE" id="PS50067"/>
    </source>
</evidence>
<keyword evidence="2" id="KW-0963">Cytoplasm</keyword>
<feature type="compositionally biased region" description="Polar residues" evidence="8">
    <location>
        <begin position="1"/>
        <end position="16"/>
    </location>
</feature>
<feature type="compositionally biased region" description="Basic and acidic residues" evidence="8">
    <location>
        <begin position="1305"/>
        <end position="1315"/>
    </location>
</feature>
<dbReference type="InterPro" id="IPR019749">
    <property type="entry name" value="Band_41_domain"/>
</dbReference>
<evidence type="ECO:0000259" key="11">
    <source>
        <dbReference type="PROSITE" id="PS51016"/>
    </source>
</evidence>
<dbReference type="SUPFAM" id="SSF47031">
    <property type="entry name" value="Second domain of FERM"/>
    <property type="match status" value="1"/>
</dbReference>
<feature type="compositionally biased region" description="Polar residues" evidence="8">
    <location>
        <begin position="96"/>
        <end position="108"/>
    </location>
</feature>
<evidence type="ECO:0000256" key="2">
    <source>
        <dbReference type="ARBA" id="ARBA00022490"/>
    </source>
</evidence>
<name>A0AAW1NW03_9CHLO</name>
<dbReference type="Gene3D" id="6.10.250.760">
    <property type="match status" value="1"/>
</dbReference>
<evidence type="ECO:0008006" key="14">
    <source>
        <dbReference type="Google" id="ProtNLM"/>
    </source>
</evidence>
<dbReference type="CDD" id="cd14473">
    <property type="entry name" value="FERM_B-lobe"/>
    <property type="match status" value="1"/>
</dbReference>
<feature type="domain" description="MyTH4" evidence="11">
    <location>
        <begin position="122"/>
        <end position="279"/>
    </location>
</feature>
<dbReference type="InterPro" id="IPR038185">
    <property type="entry name" value="MyTH4_dom_sf"/>
</dbReference>
<dbReference type="Gene3D" id="1.20.80.10">
    <property type="match status" value="1"/>
</dbReference>
<dbReference type="Pfam" id="PF00225">
    <property type="entry name" value="Kinesin"/>
    <property type="match status" value="1"/>
</dbReference>
<gene>
    <name evidence="12" type="ORF">WJX73_007588</name>
</gene>
<keyword evidence="3 6" id="KW-0547">Nucleotide-binding</keyword>
<feature type="domain" description="FERM" evidence="9">
    <location>
        <begin position="284"/>
        <end position="594"/>
    </location>
</feature>
<evidence type="ECO:0000256" key="7">
    <source>
        <dbReference type="SAM" id="Coils"/>
    </source>
</evidence>
<dbReference type="Pfam" id="PF00784">
    <property type="entry name" value="MyTH4"/>
    <property type="match status" value="1"/>
</dbReference>
<proteinExistence type="inferred from homology"/>
<evidence type="ECO:0000256" key="4">
    <source>
        <dbReference type="ARBA" id="ARBA00022840"/>
    </source>
</evidence>
<dbReference type="GO" id="GO:0003777">
    <property type="term" value="F:microtubule motor activity"/>
    <property type="evidence" value="ECO:0007669"/>
    <property type="project" value="InterPro"/>
</dbReference>
<evidence type="ECO:0000256" key="8">
    <source>
        <dbReference type="SAM" id="MobiDB-lite"/>
    </source>
</evidence>
<dbReference type="InterPro" id="IPR019821">
    <property type="entry name" value="Kinesin_motor_CS"/>
</dbReference>
<dbReference type="Gene3D" id="3.10.20.90">
    <property type="entry name" value="Phosphatidylinositol 3-kinase Catalytic Subunit, Chain A, domain 1"/>
    <property type="match status" value="1"/>
</dbReference>
<evidence type="ECO:0000256" key="1">
    <source>
        <dbReference type="ARBA" id="ARBA00004496"/>
    </source>
</evidence>
<dbReference type="Gene3D" id="2.30.29.30">
    <property type="entry name" value="Pleckstrin-homology domain (PH domain)/Phosphotyrosine-binding domain (PTB)"/>
    <property type="match status" value="1"/>
</dbReference>
<dbReference type="SMART" id="SM00139">
    <property type="entry name" value="MyTH4"/>
    <property type="match status" value="1"/>
</dbReference>
<organism evidence="12 13">
    <name type="scientific">Symbiochloris irregularis</name>
    <dbReference type="NCBI Taxonomy" id="706552"/>
    <lineage>
        <taxon>Eukaryota</taxon>
        <taxon>Viridiplantae</taxon>
        <taxon>Chlorophyta</taxon>
        <taxon>core chlorophytes</taxon>
        <taxon>Trebouxiophyceae</taxon>
        <taxon>Trebouxiales</taxon>
        <taxon>Trebouxiaceae</taxon>
        <taxon>Symbiochloris</taxon>
    </lineage>
</organism>
<dbReference type="GO" id="GO:0007018">
    <property type="term" value="P:microtubule-based movement"/>
    <property type="evidence" value="ECO:0007669"/>
    <property type="project" value="InterPro"/>
</dbReference>
<dbReference type="EMBL" id="JALJOQ010000091">
    <property type="protein sequence ID" value="KAK9799343.1"/>
    <property type="molecule type" value="Genomic_DNA"/>
</dbReference>
<evidence type="ECO:0000259" key="9">
    <source>
        <dbReference type="PROSITE" id="PS50057"/>
    </source>
</evidence>
<keyword evidence="7" id="KW-0175">Coiled coil</keyword>
<evidence type="ECO:0000256" key="5">
    <source>
        <dbReference type="ARBA" id="ARBA00023175"/>
    </source>
</evidence>
<feature type="domain" description="Kinesin motor" evidence="10">
    <location>
        <begin position="925"/>
        <end position="1262"/>
    </location>
</feature>
<dbReference type="Pfam" id="PF21989">
    <property type="entry name" value="RA_2"/>
    <property type="match status" value="1"/>
</dbReference>
<dbReference type="SUPFAM" id="SSF52540">
    <property type="entry name" value="P-loop containing nucleoside triphosphate hydrolases"/>
    <property type="match status" value="1"/>
</dbReference>
<dbReference type="PROSITE" id="PS50067">
    <property type="entry name" value="KINESIN_MOTOR_2"/>
    <property type="match status" value="1"/>
</dbReference>
<feature type="compositionally biased region" description="Polar residues" evidence="8">
    <location>
        <begin position="62"/>
        <end position="76"/>
    </location>
</feature>
<protein>
    <recommendedName>
        <fullName evidence="14">Kinesin-like protein</fullName>
    </recommendedName>
</protein>
<dbReference type="InterPro" id="IPR019748">
    <property type="entry name" value="FERM_central"/>
</dbReference>
<dbReference type="InterPro" id="IPR002404">
    <property type="entry name" value="IRS_PTB"/>
</dbReference>
<dbReference type="GO" id="GO:0005737">
    <property type="term" value="C:cytoplasm"/>
    <property type="evidence" value="ECO:0007669"/>
    <property type="project" value="UniProtKB-SubCell"/>
</dbReference>
<dbReference type="PANTHER" id="PTHR47972">
    <property type="entry name" value="KINESIN-LIKE PROTEIN KLP-3"/>
    <property type="match status" value="1"/>
</dbReference>
<dbReference type="InterPro" id="IPR014352">
    <property type="entry name" value="FERM/acyl-CoA-bd_prot_sf"/>
</dbReference>
<dbReference type="InterPro" id="IPR035963">
    <property type="entry name" value="FERM_2"/>
</dbReference>
<dbReference type="InterPro" id="IPR011993">
    <property type="entry name" value="PH-like_dom_sf"/>
</dbReference>
<dbReference type="Pfam" id="PF02174">
    <property type="entry name" value="IRS"/>
    <property type="match status" value="1"/>
</dbReference>
<evidence type="ECO:0000313" key="13">
    <source>
        <dbReference type="Proteomes" id="UP001465755"/>
    </source>
</evidence>
<dbReference type="SMART" id="SM00295">
    <property type="entry name" value="B41"/>
    <property type="match status" value="1"/>
</dbReference>
<dbReference type="InterPro" id="IPR000299">
    <property type="entry name" value="FERM_domain"/>
</dbReference>
<dbReference type="InterPro" id="IPR027417">
    <property type="entry name" value="P-loop_NTPase"/>
</dbReference>
<feature type="binding site" evidence="6">
    <location>
        <begin position="1005"/>
        <end position="1012"/>
    </location>
    <ligand>
        <name>ATP</name>
        <dbReference type="ChEBI" id="CHEBI:30616"/>
    </ligand>
</feature>
<dbReference type="PRINTS" id="PR00380">
    <property type="entry name" value="KINESINHEAVY"/>
</dbReference>
<reference evidence="12 13" key="1">
    <citation type="journal article" date="2024" name="Nat. Commun.">
        <title>Phylogenomics reveals the evolutionary origins of lichenization in chlorophyte algae.</title>
        <authorList>
            <person name="Puginier C."/>
            <person name="Libourel C."/>
            <person name="Otte J."/>
            <person name="Skaloud P."/>
            <person name="Haon M."/>
            <person name="Grisel S."/>
            <person name="Petersen M."/>
            <person name="Berrin J.G."/>
            <person name="Delaux P.M."/>
            <person name="Dal Grande F."/>
            <person name="Keller J."/>
        </authorList>
    </citation>
    <scope>NUCLEOTIDE SEQUENCE [LARGE SCALE GENOMIC DNA]</scope>
    <source>
        <strain evidence="12 13">SAG 2036</strain>
    </source>
</reference>
<sequence length="1315" mass="145856">MAYSNGSEPSLYPQTSHEYDNGYSNGVGDPPRTPPMPSPRQEEESSPSPYTPHLEALAGHASNFQLDSFSKAGSTSGKRRISRIFSGRKSPKTPSPGGSNAATPSSTGGPAAPLTLDEMLLYQTDVIPTSLLKLSTDNVNRAVKTFVGVLKYMEDPSSNASPSKTARLELVQKLLHQGIKRPELRDELYMQLIKQSRGNGTPSATRVWELLMIVASTMPPTKEYIGLVSEYVHSVVHNDGDVEESIKELATRTWHGLKRSAKAGARVTLPSSEEINAALNGRKLTSIIFFLDETFEEVQYDIATTVLEAAEQLAGIIKLREFSTFTLYELRKSMGVRNTDGTGPVEESFLLDDNKYLADVLYDFKNSRAKGADSQSKLVFKKRMFRETDEAITEPQFITLSYVQAQHDYLAGNYPVVREDAAQMCALQLQAEVGPSHPPGDMDAALDHWITRQMLTSRPREEWRVDVGQRYKALEQFSKEDARLQFLRILRALPYGNSIFFTVRRIEDPIGLLPAKVILGINKRGVHFFRPVPKEYIHSAELRDIMQFGSSSQAVFFKMRVAGVLHIFQFETRQGEDICMALQTHINDIMMKRYSKVKAQADGGRGLAGGLTQPDEGAADLGPVNFGPKYEAHMQDLQKQLEDAATQSEELRKQLEEAAAERAALDEQLTQLNDRLAAEASAKVVSSEKMETTQREIEIMRVELTAARQNLEKAEWDKNKAVDVAVTAAVSEATARAVDKTKQEVEAAAAAARAVAEAQQLGEMTSRVAALEEQLGSATEALRSAEAAAMEAQKEGGLTELKLQRLETAREAETSDLRAQLEEARSTVREQLATRDAKITTLVEELGNCQALLNDKEHQIAQIKAAGDELEELRELKADVERRELSQAAIINNQARRLDELDTLYKDEVVTRKRLFNTMEDMKGKIRVYARSRPILDFEVNQGQKEALTFPDIFSLSLVWRKEKREFNFDTVFTAQSTQDQVFADTKHLVQSAVDGYNVCIFAYGQTGSGKTFTINGSPNNPGLVPRGIAELFQIVDRDSGKYSTAISVYMLELYQDDLADLLLPAGRAQSKEKMAREGGGAGLPKAAKLEIKKDPKGVVTVPGATIVEITSAAALMSTIDRGQQRRHVASTQMNRESSRSHLIISVIIEATNMQTQNVTRGKLSFVDLAGSERIKKTGSTGEQLKEAQAINKSLSALGDVISALASEAVHIPYRNHKLTMLMSDSLGGTAKTLMFVNVSPTDSNIDETQNSLQYATRVRTIKNDVTKMESSKEMLRLRKQIEHWKEQAGLSPDQRAYVDLEDIEDRRNVPDEED</sequence>
<dbReference type="PROSITE" id="PS51016">
    <property type="entry name" value="MYTH4"/>
    <property type="match status" value="1"/>
</dbReference>
<dbReference type="SMART" id="SM00129">
    <property type="entry name" value="KISc"/>
    <property type="match status" value="1"/>
</dbReference>
<evidence type="ECO:0000256" key="3">
    <source>
        <dbReference type="ARBA" id="ARBA00022741"/>
    </source>
</evidence>
<dbReference type="CDD" id="cd13200">
    <property type="entry name" value="FERM_C_KCBP"/>
    <property type="match status" value="1"/>
</dbReference>
<accession>A0AAW1NW03</accession>
<dbReference type="FunFam" id="3.40.850.10:FF:000041">
    <property type="entry name" value="Kinesin-like calmodulin-binding protein"/>
    <property type="match status" value="1"/>
</dbReference>
<dbReference type="Gene3D" id="1.25.40.530">
    <property type="entry name" value="MyTH4 domain"/>
    <property type="match status" value="1"/>
</dbReference>
<feature type="coiled-coil region" evidence="7">
    <location>
        <begin position="761"/>
        <end position="823"/>
    </location>
</feature>
<dbReference type="PANTHER" id="PTHR47972:SF16">
    <property type="entry name" value="KINESIN-LIKE PROTEIN"/>
    <property type="match status" value="1"/>
</dbReference>
<feature type="coiled-coil region" evidence="7">
    <location>
        <begin position="634"/>
        <end position="717"/>
    </location>
</feature>
<feature type="region of interest" description="Disordered" evidence="8">
    <location>
        <begin position="1289"/>
        <end position="1315"/>
    </location>
</feature>
<comment type="similarity">
    <text evidence="6">Belongs to the TRAFAC class myosin-kinesin ATPase superfamily. Kinesin family.</text>
</comment>
<dbReference type="Pfam" id="PF00373">
    <property type="entry name" value="FERM_M"/>
    <property type="match status" value="1"/>
</dbReference>
<dbReference type="CDD" id="cd01366">
    <property type="entry name" value="KISc_C_terminal"/>
    <property type="match status" value="1"/>
</dbReference>
<comment type="caution">
    <text evidence="12">The sequence shown here is derived from an EMBL/GenBank/DDBJ whole genome shotgun (WGS) entry which is preliminary data.</text>
</comment>
<dbReference type="InterPro" id="IPR027640">
    <property type="entry name" value="Kinesin-like_fam"/>
</dbReference>
<dbReference type="Proteomes" id="UP001465755">
    <property type="component" value="Unassembled WGS sequence"/>
</dbReference>
<dbReference type="InterPro" id="IPR036961">
    <property type="entry name" value="Kinesin_motor_dom_sf"/>
</dbReference>
<feature type="region of interest" description="Disordered" evidence="8">
    <location>
        <begin position="1"/>
        <end position="112"/>
    </location>
</feature>
<keyword evidence="5 6" id="KW-0505">Motor protein</keyword>
<dbReference type="InterPro" id="IPR000857">
    <property type="entry name" value="MyTH4_dom"/>
</dbReference>
<dbReference type="SUPFAM" id="SSF50729">
    <property type="entry name" value="PH domain-like"/>
    <property type="match status" value="1"/>
</dbReference>
<feature type="coiled-coil region" evidence="7">
    <location>
        <begin position="853"/>
        <end position="883"/>
    </location>
</feature>
<dbReference type="InterPro" id="IPR001752">
    <property type="entry name" value="Kinesin_motor_dom"/>
</dbReference>
<dbReference type="Gene3D" id="3.40.850.10">
    <property type="entry name" value="Kinesin motor domain"/>
    <property type="match status" value="1"/>
</dbReference>
<keyword evidence="13" id="KW-1185">Reference proteome</keyword>
<dbReference type="PROSITE" id="PS00411">
    <property type="entry name" value="KINESIN_MOTOR_1"/>
    <property type="match status" value="1"/>
</dbReference>
<dbReference type="GO" id="GO:0005524">
    <property type="term" value="F:ATP binding"/>
    <property type="evidence" value="ECO:0007669"/>
    <property type="project" value="UniProtKB-UniRule"/>
</dbReference>
<comment type="subcellular location">
    <subcellularLocation>
        <location evidence="1">Cytoplasm</location>
    </subcellularLocation>
</comment>
<evidence type="ECO:0000313" key="12">
    <source>
        <dbReference type="EMBL" id="KAK9799343.1"/>
    </source>
</evidence>
<keyword evidence="4 6" id="KW-0067">ATP-binding</keyword>
<evidence type="ECO:0000256" key="6">
    <source>
        <dbReference type="PROSITE-ProRule" id="PRU00283"/>
    </source>
</evidence>
<dbReference type="GO" id="GO:0008017">
    <property type="term" value="F:microtubule binding"/>
    <property type="evidence" value="ECO:0007669"/>
    <property type="project" value="InterPro"/>
</dbReference>